<feature type="transmembrane region" description="Helical" evidence="1">
    <location>
        <begin position="6"/>
        <end position="29"/>
    </location>
</feature>
<sequence length="74" mass="8489">MYGGGMLYSLCWVVGLKQFVFVFFLLLYYSSVIAKRRKLNTLLTCPVCMIGICWKKTTYPLLSTVGTIRKNIVQ</sequence>
<accession>A0A2T6ZHJ6</accession>
<gene>
    <name evidence="2" type="ORF">B9Z19DRAFT_1091407</name>
</gene>
<reference evidence="2 3" key="1">
    <citation type="submission" date="2017-04" db="EMBL/GenBank/DDBJ databases">
        <title>Draft genome sequence of Tuber borchii Vittad., a whitish edible truffle.</title>
        <authorList>
            <consortium name="DOE Joint Genome Institute"/>
            <person name="Murat C."/>
            <person name="Kuo A."/>
            <person name="Barry K.W."/>
            <person name="Clum A."/>
            <person name="Dockter R.B."/>
            <person name="Fauchery L."/>
            <person name="Iotti M."/>
            <person name="Kohler A."/>
            <person name="Labutti K."/>
            <person name="Lindquist E.A."/>
            <person name="Lipzen A."/>
            <person name="Ohm R.A."/>
            <person name="Wang M."/>
            <person name="Grigoriev I.V."/>
            <person name="Zambonelli A."/>
            <person name="Martin F.M."/>
        </authorList>
    </citation>
    <scope>NUCLEOTIDE SEQUENCE [LARGE SCALE GENOMIC DNA]</scope>
    <source>
        <strain evidence="2 3">Tbo3840</strain>
    </source>
</reference>
<keyword evidence="1" id="KW-0812">Transmembrane</keyword>
<name>A0A2T6ZHJ6_TUBBO</name>
<keyword evidence="3" id="KW-1185">Reference proteome</keyword>
<evidence type="ECO:0000313" key="2">
    <source>
        <dbReference type="EMBL" id="PUU74952.1"/>
    </source>
</evidence>
<keyword evidence="1" id="KW-1133">Transmembrane helix</keyword>
<proteinExistence type="predicted"/>
<protein>
    <submittedName>
        <fullName evidence="2">Uncharacterized protein</fullName>
    </submittedName>
</protein>
<dbReference type="Proteomes" id="UP000244722">
    <property type="component" value="Unassembled WGS sequence"/>
</dbReference>
<evidence type="ECO:0000313" key="3">
    <source>
        <dbReference type="Proteomes" id="UP000244722"/>
    </source>
</evidence>
<evidence type="ECO:0000256" key="1">
    <source>
        <dbReference type="SAM" id="Phobius"/>
    </source>
</evidence>
<comment type="caution">
    <text evidence="2">The sequence shown here is derived from an EMBL/GenBank/DDBJ whole genome shotgun (WGS) entry which is preliminary data.</text>
</comment>
<dbReference type="EMBL" id="NESQ01000258">
    <property type="protein sequence ID" value="PUU74952.1"/>
    <property type="molecule type" value="Genomic_DNA"/>
</dbReference>
<keyword evidence="1" id="KW-0472">Membrane</keyword>
<dbReference type="AlphaFoldDB" id="A0A2T6ZHJ6"/>
<organism evidence="2 3">
    <name type="scientific">Tuber borchii</name>
    <name type="common">White truffle</name>
    <dbReference type="NCBI Taxonomy" id="42251"/>
    <lineage>
        <taxon>Eukaryota</taxon>
        <taxon>Fungi</taxon>
        <taxon>Dikarya</taxon>
        <taxon>Ascomycota</taxon>
        <taxon>Pezizomycotina</taxon>
        <taxon>Pezizomycetes</taxon>
        <taxon>Pezizales</taxon>
        <taxon>Tuberaceae</taxon>
        <taxon>Tuber</taxon>
    </lineage>
</organism>